<evidence type="ECO:0000313" key="8">
    <source>
        <dbReference type="EMBL" id="CBI77223.1"/>
    </source>
</evidence>
<evidence type="ECO:0000256" key="4">
    <source>
        <dbReference type="ARBA" id="ARBA00022759"/>
    </source>
</evidence>
<dbReference type="GO" id="GO:0008270">
    <property type="term" value="F:zinc ion binding"/>
    <property type="evidence" value="ECO:0007669"/>
    <property type="project" value="UniProtKB-UniRule"/>
</dbReference>
<dbReference type="AlphaFoldDB" id="E6YK35"/>
<dbReference type="SUPFAM" id="SSF55486">
    <property type="entry name" value="Metalloproteases ('zincins'), catalytic domain"/>
    <property type="match status" value="1"/>
</dbReference>
<dbReference type="Gene3D" id="3.40.390.30">
    <property type="entry name" value="Metalloproteases ('zincins'), catalytic domain"/>
    <property type="match status" value="1"/>
</dbReference>
<dbReference type="GO" id="GO:0005737">
    <property type="term" value="C:cytoplasm"/>
    <property type="evidence" value="ECO:0007669"/>
    <property type="project" value="UniProtKB-SubCell"/>
</dbReference>
<keyword evidence="4 7" id="KW-0255">Endonuclease</keyword>
<reference evidence="8" key="1">
    <citation type="journal article" date="2011" name="PLoS Genet.">
        <title>Parallel evolution of a type IV secretion system in radiating lineages of the host-restricted bacterial pathogen Bartonella.</title>
        <authorList>
            <person name="Engel P."/>
            <person name="Salzburger W."/>
            <person name="Liesch M."/>
            <person name="Chang C.C."/>
            <person name="Maruyama S."/>
            <person name="Lanz C."/>
            <person name="Calteau A."/>
            <person name="Lajus A."/>
            <person name="Medigue C."/>
            <person name="Schuster S.C."/>
            <person name="Dehio C."/>
        </authorList>
    </citation>
    <scope>NUCLEOTIDE SEQUENCE</scope>
    <source>
        <strain evidence="8">ATCC BAA-1498</strain>
    </source>
</reference>
<reference evidence="9 10" key="2">
    <citation type="submission" date="2012-04" db="EMBL/GenBank/DDBJ databases">
        <title>The Genome Sequence of Bartonella rochalimae BMGH.</title>
        <authorList>
            <consortium name="The Broad Institute Genome Sequencing Platform"/>
            <consortium name="The Broad Institute Genome Sequencing Center for Infectious Disease"/>
            <person name="Feldgarden M."/>
            <person name="Kirby J."/>
            <person name="Kosoy M."/>
            <person name="Birtles R."/>
            <person name="Probert W.S."/>
            <person name="Chiaraviglio L."/>
            <person name="Walker B."/>
            <person name="Young S.K."/>
            <person name="Zeng Q."/>
            <person name="Gargeya S."/>
            <person name="Fitzgerald M."/>
            <person name="Haas B."/>
            <person name="Abouelleil A."/>
            <person name="Alvarado L."/>
            <person name="Arachchi H.M."/>
            <person name="Berlin A.M."/>
            <person name="Chapman S.B."/>
            <person name="Goldberg J."/>
            <person name="Griggs A."/>
            <person name="Gujja S."/>
            <person name="Hansen M."/>
            <person name="Howarth C."/>
            <person name="Imamovic A."/>
            <person name="Larimer J."/>
            <person name="McCowen C."/>
            <person name="Montmayeur A."/>
            <person name="Murphy C."/>
            <person name="Neiman D."/>
            <person name="Pearson M."/>
            <person name="Priest M."/>
            <person name="Roberts A."/>
            <person name="Saif S."/>
            <person name="Shea T."/>
            <person name="Sisk P."/>
            <person name="Sykes S."/>
            <person name="Wortman J."/>
            <person name="Nusbaum C."/>
            <person name="Birren B."/>
        </authorList>
    </citation>
    <scope>NUCLEOTIDE SEQUENCE [LARGE SCALE GENOMIC DNA]</scope>
    <source>
        <strain evidence="9 10">ATCC BAA-1498</strain>
    </source>
</reference>
<keyword evidence="7" id="KW-0698">rRNA processing</keyword>
<evidence type="ECO:0000256" key="3">
    <source>
        <dbReference type="ARBA" id="ARBA00022723"/>
    </source>
</evidence>
<evidence type="ECO:0000256" key="5">
    <source>
        <dbReference type="ARBA" id="ARBA00022801"/>
    </source>
</evidence>
<evidence type="ECO:0000256" key="1">
    <source>
        <dbReference type="ARBA" id="ARBA00010875"/>
    </source>
</evidence>
<dbReference type="PANTHER" id="PTHR46986:SF1">
    <property type="entry name" value="ENDORIBONUCLEASE YBEY, CHLOROPLASTIC"/>
    <property type="match status" value="1"/>
</dbReference>
<dbReference type="RefSeq" id="WP_035005607.1">
    <property type="nucleotide sequence ID" value="NZ_KL407337.1"/>
</dbReference>
<dbReference type="OrthoDB" id="9807740at2"/>
<keyword evidence="2 7" id="KW-0540">Nuclease</keyword>
<dbReference type="EC" id="3.1.-.-" evidence="7"/>
<dbReference type="GO" id="GO:0006364">
    <property type="term" value="P:rRNA processing"/>
    <property type="evidence" value="ECO:0007669"/>
    <property type="project" value="UniProtKB-UniRule"/>
</dbReference>
<comment type="function">
    <text evidence="7">Single strand-specific metallo-endoribonuclease involved in late-stage 70S ribosome quality control and in maturation of the 3' terminus of the 16S rRNA.</text>
</comment>
<accession>E6YK35</accession>
<dbReference type="InterPro" id="IPR020549">
    <property type="entry name" value="YbeY_CS"/>
</dbReference>
<evidence type="ECO:0000313" key="10">
    <source>
        <dbReference type="Proteomes" id="UP000027336"/>
    </source>
</evidence>
<dbReference type="GO" id="GO:0004521">
    <property type="term" value="F:RNA endonuclease activity"/>
    <property type="evidence" value="ECO:0007669"/>
    <property type="project" value="UniProtKB-UniRule"/>
</dbReference>
<evidence type="ECO:0000256" key="2">
    <source>
        <dbReference type="ARBA" id="ARBA00022722"/>
    </source>
</evidence>
<dbReference type="Pfam" id="PF02130">
    <property type="entry name" value="YbeY"/>
    <property type="match status" value="1"/>
</dbReference>
<evidence type="ECO:0000256" key="6">
    <source>
        <dbReference type="ARBA" id="ARBA00022833"/>
    </source>
</evidence>
<keyword evidence="5 7" id="KW-0378">Hydrolase</keyword>
<proteinExistence type="inferred from homology"/>
<dbReference type="EMBL" id="AHPK01000001">
    <property type="protein sequence ID" value="KEC57430.1"/>
    <property type="molecule type" value="Genomic_DNA"/>
</dbReference>
<comment type="cofactor">
    <cofactor evidence="7">
        <name>Zn(2+)</name>
        <dbReference type="ChEBI" id="CHEBI:29105"/>
    </cofactor>
    <text evidence="7">Binds 1 zinc ion.</text>
</comment>
<dbReference type="InterPro" id="IPR002036">
    <property type="entry name" value="YbeY"/>
</dbReference>
<feature type="binding site" evidence="7">
    <location>
        <position position="122"/>
    </location>
    <ligand>
        <name>Zn(2+)</name>
        <dbReference type="ChEBI" id="CHEBI:29105"/>
        <note>catalytic</note>
    </ligand>
</feature>
<dbReference type="InterPro" id="IPR023091">
    <property type="entry name" value="MetalPrtase_cat_dom_sf_prd"/>
</dbReference>
<evidence type="ECO:0000256" key="7">
    <source>
        <dbReference type="HAMAP-Rule" id="MF_00009"/>
    </source>
</evidence>
<comment type="similarity">
    <text evidence="1 7">Belongs to the endoribonuclease YbeY family.</text>
</comment>
<dbReference type="EMBL" id="FN645455">
    <property type="protein sequence ID" value="CBI77223.1"/>
    <property type="molecule type" value="Genomic_DNA"/>
</dbReference>
<dbReference type="HOGENOM" id="CLU_106710_0_0_5"/>
<organism evidence="8">
    <name type="scientific">Bartonella rochalimae ATCC BAA-1498</name>
    <dbReference type="NCBI Taxonomy" id="685782"/>
    <lineage>
        <taxon>Bacteria</taxon>
        <taxon>Pseudomonadati</taxon>
        <taxon>Pseudomonadota</taxon>
        <taxon>Alphaproteobacteria</taxon>
        <taxon>Hyphomicrobiales</taxon>
        <taxon>Bartonellaceae</taxon>
        <taxon>Bartonella</taxon>
    </lineage>
</organism>
<dbReference type="eggNOG" id="COG0319">
    <property type="taxonomic scope" value="Bacteria"/>
</dbReference>
<feature type="binding site" evidence="7">
    <location>
        <position position="118"/>
    </location>
    <ligand>
        <name>Zn(2+)</name>
        <dbReference type="ChEBI" id="CHEBI:29105"/>
        <note>catalytic</note>
    </ligand>
</feature>
<keyword evidence="7" id="KW-0963">Cytoplasm</keyword>
<feature type="binding site" evidence="7">
    <location>
        <position position="128"/>
    </location>
    <ligand>
        <name>Zn(2+)</name>
        <dbReference type="ChEBI" id="CHEBI:29105"/>
        <note>catalytic</note>
    </ligand>
</feature>
<dbReference type="HAMAP" id="MF_00009">
    <property type="entry name" value="Endoribonucl_YbeY"/>
    <property type="match status" value="1"/>
</dbReference>
<keyword evidence="7" id="KW-0690">Ribosome biogenesis</keyword>
<protein>
    <recommendedName>
        <fullName evidence="7">Endoribonuclease YbeY</fullName>
        <ecNumber evidence="7">3.1.-.-</ecNumber>
    </recommendedName>
</protein>
<dbReference type="PANTHER" id="PTHR46986">
    <property type="entry name" value="ENDORIBONUCLEASE YBEY, CHLOROPLASTIC"/>
    <property type="match status" value="1"/>
</dbReference>
<name>E6YK35_9HYPH</name>
<gene>
    <name evidence="7" type="primary">ybeY</name>
    <name evidence="8" type="ORF">BARRO_10156</name>
    <name evidence="9" type="ORF">O99_00078</name>
</gene>
<dbReference type="NCBIfam" id="TIGR00043">
    <property type="entry name" value="rRNA maturation RNase YbeY"/>
    <property type="match status" value="1"/>
</dbReference>
<dbReference type="PATRIC" id="fig|685782.3.peg.78"/>
<comment type="subcellular location">
    <subcellularLocation>
        <location evidence="7">Cytoplasm</location>
    </subcellularLocation>
</comment>
<dbReference type="Proteomes" id="UP000027336">
    <property type="component" value="Unassembled WGS sequence"/>
</dbReference>
<keyword evidence="6 7" id="KW-0862">Zinc</keyword>
<keyword evidence="10" id="KW-1185">Reference proteome</keyword>
<dbReference type="GO" id="GO:0004222">
    <property type="term" value="F:metalloendopeptidase activity"/>
    <property type="evidence" value="ECO:0007669"/>
    <property type="project" value="InterPro"/>
</dbReference>
<keyword evidence="3 7" id="KW-0479">Metal-binding</keyword>
<dbReference type="PROSITE" id="PS01306">
    <property type="entry name" value="UPF0054"/>
    <property type="match status" value="1"/>
</dbReference>
<sequence length="158" mass="18245">MISIDITIESAKWNNEKMLYNITEKALVTTLQHLSLNEITSELSLLFTDDTHMAQINARWRNHNKPTNVLSFPAFPLKAGQNPKLMLGDIVIAQETVMREAEEEKKSFQDHLTHIIIHGILHLLGYDHETNDEANQMEKLEKEILQKLTIKDPYTKLL</sequence>
<evidence type="ECO:0000313" key="9">
    <source>
        <dbReference type="EMBL" id="KEC57430.1"/>
    </source>
</evidence>